<dbReference type="Proteomes" id="UP000606490">
    <property type="component" value="Unassembled WGS sequence"/>
</dbReference>
<dbReference type="Gene3D" id="3.40.50.2300">
    <property type="match status" value="1"/>
</dbReference>
<organism evidence="4 5">
    <name type="scientific">Belnapia mucosa</name>
    <dbReference type="NCBI Taxonomy" id="2804532"/>
    <lineage>
        <taxon>Bacteria</taxon>
        <taxon>Pseudomonadati</taxon>
        <taxon>Pseudomonadota</taxon>
        <taxon>Alphaproteobacteria</taxon>
        <taxon>Acetobacterales</taxon>
        <taxon>Roseomonadaceae</taxon>
        <taxon>Belnapia</taxon>
    </lineage>
</organism>
<gene>
    <name evidence="4" type="ORF">JMJ55_30150</name>
</gene>
<dbReference type="InterPro" id="IPR050595">
    <property type="entry name" value="Bact_response_regulator"/>
</dbReference>
<dbReference type="PANTHER" id="PTHR44591">
    <property type="entry name" value="STRESS RESPONSE REGULATOR PROTEIN 1"/>
    <property type="match status" value="1"/>
</dbReference>
<name>A0ABS1VCZ6_9PROT</name>
<keyword evidence="1 2" id="KW-0597">Phosphoprotein</keyword>
<comment type="caution">
    <text evidence="4">The sequence shown here is derived from an EMBL/GenBank/DDBJ whole genome shotgun (WGS) entry which is preliminary data.</text>
</comment>
<protein>
    <submittedName>
        <fullName evidence="4">Response regulator</fullName>
    </submittedName>
</protein>
<dbReference type="SUPFAM" id="SSF52172">
    <property type="entry name" value="CheY-like"/>
    <property type="match status" value="1"/>
</dbReference>
<reference evidence="4 5" key="1">
    <citation type="submission" date="2021-01" db="EMBL/GenBank/DDBJ databases">
        <title>Belnapia mucosa sp. nov. and Belnapia arida sp. nov., isolated from the Tabernas Desert (Almeria, Spain).</title>
        <authorList>
            <person name="Molina-Menor E."/>
            <person name="Vidal-Verdu A."/>
            <person name="Calonge A."/>
            <person name="Satari L."/>
            <person name="Pereto Magraner J."/>
            <person name="Porcar Miralles M."/>
        </authorList>
    </citation>
    <scope>NUCLEOTIDE SEQUENCE [LARGE SCALE GENOMIC DNA]</scope>
    <source>
        <strain evidence="4 5">T6</strain>
    </source>
</reference>
<sequence length="141" mass="15694">MRVLVVEDEPLIRMLVCELLEDEEYTCTQAADAAEALALLDRGLCRPDIMVTDFNLGPGLNGQALAGQALRRLPQLAITFITGNSRAFDEYPLRSWERLVVKPFLDTDLLHAISSLRLGHDHGRPVSSLSPRLQTEPVAMR</sequence>
<dbReference type="Pfam" id="PF00072">
    <property type="entry name" value="Response_reg"/>
    <property type="match status" value="1"/>
</dbReference>
<dbReference type="PANTHER" id="PTHR44591:SF21">
    <property type="entry name" value="TWO-COMPONENT RESPONSE REGULATOR"/>
    <property type="match status" value="1"/>
</dbReference>
<evidence type="ECO:0000256" key="2">
    <source>
        <dbReference type="PROSITE-ProRule" id="PRU00169"/>
    </source>
</evidence>
<feature type="domain" description="Response regulatory" evidence="3">
    <location>
        <begin position="2"/>
        <end position="117"/>
    </location>
</feature>
<dbReference type="InterPro" id="IPR011006">
    <property type="entry name" value="CheY-like_superfamily"/>
</dbReference>
<dbReference type="RefSeq" id="WP_202829303.1">
    <property type="nucleotide sequence ID" value="NZ_JAEUXJ010000054.1"/>
</dbReference>
<evidence type="ECO:0000256" key="1">
    <source>
        <dbReference type="ARBA" id="ARBA00022553"/>
    </source>
</evidence>
<evidence type="ECO:0000313" key="4">
    <source>
        <dbReference type="EMBL" id="MBL6459572.1"/>
    </source>
</evidence>
<evidence type="ECO:0000313" key="5">
    <source>
        <dbReference type="Proteomes" id="UP000606490"/>
    </source>
</evidence>
<feature type="modified residue" description="4-aspartylphosphate" evidence="2">
    <location>
        <position position="53"/>
    </location>
</feature>
<proteinExistence type="predicted"/>
<dbReference type="EMBL" id="JAEUXJ010000054">
    <property type="protein sequence ID" value="MBL6459572.1"/>
    <property type="molecule type" value="Genomic_DNA"/>
</dbReference>
<dbReference type="InterPro" id="IPR001789">
    <property type="entry name" value="Sig_transdc_resp-reg_receiver"/>
</dbReference>
<dbReference type="SMART" id="SM00448">
    <property type="entry name" value="REC"/>
    <property type="match status" value="1"/>
</dbReference>
<dbReference type="PROSITE" id="PS50110">
    <property type="entry name" value="RESPONSE_REGULATORY"/>
    <property type="match status" value="1"/>
</dbReference>
<evidence type="ECO:0000259" key="3">
    <source>
        <dbReference type="PROSITE" id="PS50110"/>
    </source>
</evidence>
<keyword evidence="5" id="KW-1185">Reference proteome</keyword>
<accession>A0ABS1VCZ6</accession>